<protein>
    <recommendedName>
        <fullName evidence="3">UFSP1/2/DUB catalytic domain-containing protein</fullName>
    </recommendedName>
</protein>
<evidence type="ECO:0000313" key="4">
    <source>
        <dbReference type="EnsemblPlants" id="Kaladp0078s0029.1.v1.1"/>
    </source>
</evidence>
<dbReference type="Gene3D" id="3.90.70.130">
    <property type="match status" value="1"/>
</dbReference>
<dbReference type="Gramene" id="Kaladp0078s0029.1.v1.1">
    <property type="protein sequence ID" value="Kaladp0078s0029.1.v1.1"/>
    <property type="gene ID" value="Kaladp0078s0029.v1.1"/>
</dbReference>
<proteinExistence type="predicted"/>
<dbReference type="Proteomes" id="UP000594263">
    <property type="component" value="Unplaced"/>
</dbReference>
<evidence type="ECO:0000259" key="3">
    <source>
        <dbReference type="Pfam" id="PF07910"/>
    </source>
</evidence>
<accession>A0A7N0UPD4</accession>
<dbReference type="PANTHER" id="PTHR48153:SF4">
    <property type="entry name" value="UBIQUITIN CARBOXYL-TERMINAL HYDROLASE MUG105"/>
    <property type="match status" value="1"/>
</dbReference>
<dbReference type="AlphaFoldDB" id="A0A7N0UPD4"/>
<keyword evidence="1" id="KW-0378">Hydrolase</keyword>
<organism evidence="4 5">
    <name type="scientific">Kalanchoe fedtschenkoi</name>
    <name type="common">Lavender scallops</name>
    <name type="synonym">South American air plant</name>
    <dbReference type="NCBI Taxonomy" id="63787"/>
    <lineage>
        <taxon>Eukaryota</taxon>
        <taxon>Viridiplantae</taxon>
        <taxon>Streptophyta</taxon>
        <taxon>Embryophyta</taxon>
        <taxon>Tracheophyta</taxon>
        <taxon>Spermatophyta</taxon>
        <taxon>Magnoliopsida</taxon>
        <taxon>eudicotyledons</taxon>
        <taxon>Gunneridae</taxon>
        <taxon>Pentapetalae</taxon>
        <taxon>Saxifragales</taxon>
        <taxon>Crassulaceae</taxon>
        <taxon>Kalanchoe</taxon>
    </lineage>
</organism>
<evidence type="ECO:0000256" key="1">
    <source>
        <dbReference type="ARBA" id="ARBA00022801"/>
    </source>
</evidence>
<dbReference type="InterPro" id="IPR012462">
    <property type="entry name" value="UFSP1/2_DUB_cat"/>
</dbReference>
<evidence type="ECO:0000313" key="5">
    <source>
        <dbReference type="Proteomes" id="UP000594263"/>
    </source>
</evidence>
<feature type="region of interest" description="Disordered" evidence="2">
    <location>
        <begin position="78"/>
        <end position="102"/>
    </location>
</feature>
<dbReference type="EnsemblPlants" id="Kaladp0078s0029.1.v1.1">
    <property type="protein sequence ID" value="Kaladp0078s0029.1.v1.1"/>
    <property type="gene ID" value="Kaladp0078s0029.v1.1"/>
</dbReference>
<dbReference type="GO" id="GO:0019783">
    <property type="term" value="F:ubiquitin-like protein peptidase activity"/>
    <property type="evidence" value="ECO:0007669"/>
    <property type="project" value="UniProtKB-ARBA"/>
</dbReference>
<dbReference type="PANTHER" id="PTHR48153">
    <property type="entry name" value="UFM1-SPECIFIC PROTEASE 2"/>
    <property type="match status" value="1"/>
</dbReference>
<evidence type="ECO:0000256" key="2">
    <source>
        <dbReference type="SAM" id="MobiDB-lite"/>
    </source>
</evidence>
<sequence length="414" mass="46350">MSLSDTSSLCPICSASLPSSHIHWHVENHFQDDAPSADLELARQISLTPTTASWHPQDYQFHDLLLARDLQLAQQLAFAPPSPTPPQTTNQEKDAESTHSITRTTASCDEDIDLVSRISHLARFQIRDEFHQVKDGLMSLLKNCLESENDSSTILSGYVDHFESVGSVDWGWGCGWRNIQMLSSHLLMERKEARSVLFGGAGFVPNIASLQRWLEIAWKRGFDTLGSDQFENTLIGSKKWIGTTECATLFRSFGLKARVVDFGPKESESLYLSVPSGNGFEKTKAKGQQVLFDWVWNYFAGDTAANANSLRLAISRKMPLYFQHDGHSRTIIGVQVKPQHGGKPNCSLLILDPSHKTAALEKSLEINLGWQKLIKRGVHTLKKSQYQLCYIDPGIAYGEELEQLKVLDSVFFDI</sequence>
<reference evidence="4" key="1">
    <citation type="submission" date="2021-01" db="UniProtKB">
        <authorList>
            <consortium name="EnsemblPlants"/>
        </authorList>
    </citation>
    <scope>IDENTIFICATION</scope>
</reference>
<name>A0A7N0UPD4_KALFE</name>
<keyword evidence="5" id="KW-1185">Reference proteome</keyword>
<dbReference type="OMA" id="HANAHFD"/>
<dbReference type="Pfam" id="PF07910">
    <property type="entry name" value="Peptidase_C78"/>
    <property type="match status" value="1"/>
</dbReference>
<feature type="domain" description="UFSP1/2/DUB catalytic" evidence="3">
    <location>
        <begin position="153"/>
        <end position="389"/>
    </location>
</feature>